<dbReference type="InterPro" id="IPR025737">
    <property type="entry name" value="FApF"/>
</dbReference>
<name>A0A7X6BBH7_9SPHN</name>
<proteinExistence type="predicted"/>
<reference evidence="2 3" key="1">
    <citation type="submission" date="2020-03" db="EMBL/GenBank/DDBJ databases">
        <title>Genomic Encyclopedia of Type Strains, Phase IV (KMG-IV): sequencing the most valuable type-strain genomes for metagenomic binning, comparative biology and taxonomic classification.</title>
        <authorList>
            <person name="Goeker M."/>
        </authorList>
    </citation>
    <scope>NUCLEOTIDE SEQUENCE [LARGE SCALE GENOMIC DNA]</scope>
    <source>
        <strain evidence="2 3">DSM 7225</strain>
    </source>
</reference>
<accession>A0A7X6BBH7</accession>
<evidence type="ECO:0000256" key="1">
    <source>
        <dbReference type="SAM" id="SignalP"/>
    </source>
</evidence>
<feature type="signal peptide" evidence="1">
    <location>
        <begin position="1"/>
        <end position="20"/>
    </location>
</feature>
<dbReference type="EMBL" id="JAATJB010000001">
    <property type="protein sequence ID" value="NJB95881.1"/>
    <property type="molecule type" value="Genomic_DNA"/>
</dbReference>
<evidence type="ECO:0000313" key="2">
    <source>
        <dbReference type="EMBL" id="NJB95881.1"/>
    </source>
</evidence>
<feature type="chain" id="PRO_5031283318" description="Outer membrane beta-barrel porin/alpha-amylase" evidence="1">
    <location>
        <begin position="21"/>
        <end position="275"/>
    </location>
</feature>
<gene>
    <name evidence="2" type="ORF">GGR89_000173</name>
</gene>
<keyword evidence="1" id="KW-0732">Signal</keyword>
<dbReference type="RefSeq" id="WP_125975487.1">
    <property type="nucleotide sequence ID" value="NZ_BAAADY010000008.1"/>
</dbReference>
<dbReference type="Pfam" id="PF13557">
    <property type="entry name" value="Phenol_MetA_deg"/>
    <property type="match status" value="1"/>
</dbReference>
<organism evidence="2 3">
    <name type="scientific">Sphingomonas trueperi</name>
    <dbReference type="NCBI Taxonomy" id="53317"/>
    <lineage>
        <taxon>Bacteria</taxon>
        <taxon>Pseudomonadati</taxon>
        <taxon>Pseudomonadota</taxon>
        <taxon>Alphaproteobacteria</taxon>
        <taxon>Sphingomonadales</taxon>
        <taxon>Sphingomonadaceae</taxon>
        <taxon>Sphingomonas</taxon>
    </lineage>
</organism>
<keyword evidence="3" id="KW-1185">Reference proteome</keyword>
<evidence type="ECO:0000313" key="3">
    <source>
        <dbReference type="Proteomes" id="UP000531251"/>
    </source>
</evidence>
<evidence type="ECO:0008006" key="4">
    <source>
        <dbReference type="Google" id="ProtNLM"/>
    </source>
</evidence>
<comment type="caution">
    <text evidence="2">The sequence shown here is derived from an EMBL/GenBank/DDBJ whole genome shotgun (WGS) entry which is preliminary data.</text>
</comment>
<protein>
    <recommendedName>
        <fullName evidence="4">Outer membrane beta-barrel porin/alpha-amylase</fullName>
    </recommendedName>
</protein>
<dbReference type="AlphaFoldDB" id="A0A7X6BBH7"/>
<dbReference type="Proteomes" id="UP000531251">
    <property type="component" value="Unassembled WGS sequence"/>
</dbReference>
<sequence length="275" mass="28944">MFRTLLSFASLTVVAVPAFAQDSVPAAPAMTAPAAPALCTDRPTKSNFACTVPQGMVQLETDLGNWARTDAGDTRVDTILYTNPTFKYGLTGSSDIEASIAPYATVRTRTAEGTQTLRGVGDLTLRLKQRITDPAGQVQIALLPFVKIPTAKTGIGNGQTEGGVIVPVNIALPKGFTLTFGPEGDVLADSDGHGHHAQLVGTANLGKAVTSKFTLIGEFWVARNFDPAGHVTQTSVDIAATYLLRPTLQLDLGANFGLNQATPDAQLYLGVSTRF</sequence>